<reference evidence="9 10" key="1">
    <citation type="submission" date="2016-10" db="EMBL/GenBank/DDBJ databases">
        <authorList>
            <person name="de Groot N.N."/>
        </authorList>
    </citation>
    <scope>NUCLEOTIDE SEQUENCE [LARGE SCALE GENOMIC DNA]</scope>
    <source>
        <strain evidence="9 10">DSM 7343</strain>
    </source>
</reference>
<evidence type="ECO:0000256" key="6">
    <source>
        <dbReference type="HAMAP-Rule" id="MF_01885"/>
    </source>
</evidence>
<feature type="binding site" evidence="6 7">
    <location>
        <position position="105"/>
    </location>
    <ligand>
        <name>S-adenosyl-L-methionine</name>
        <dbReference type="ChEBI" id="CHEBI:59789"/>
    </ligand>
</feature>
<gene>
    <name evidence="9" type="ORF">SAMN05660420_02849</name>
</gene>
<protein>
    <recommendedName>
        <fullName evidence="6">Putative tRNA (cytidine(34)-2'-O)-methyltransferase</fullName>
        <ecNumber evidence="6">2.1.1.207</ecNumber>
    </recommendedName>
    <alternativeName>
        <fullName evidence="6">tRNA (cytidine/uridine-2'-O-)-methyltransferase</fullName>
    </alternativeName>
</protein>
<dbReference type="EC" id="2.1.1.207" evidence="6"/>
<dbReference type="GO" id="GO:0042802">
    <property type="term" value="F:identical protein binding"/>
    <property type="evidence" value="ECO:0007669"/>
    <property type="project" value="UniProtKB-ARBA"/>
</dbReference>
<dbReference type="PANTHER" id="PTHR42971:SF1">
    <property type="entry name" value="TRNA (CYTIDINE(34)-2'-O)-METHYLTRANSFERASE"/>
    <property type="match status" value="1"/>
</dbReference>
<evidence type="ECO:0000313" key="9">
    <source>
        <dbReference type="EMBL" id="SEA68013.1"/>
    </source>
</evidence>
<accession>A0A1H4D5A6</accession>
<keyword evidence="2 6" id="KW-0489">Methyltransferase</keyword>
<dbReference type="OrthoDB" id="9789043at2"/>
<comment type="catalytic activity">
    <reaction evidence="6">
        <text>5-carboxymethylaminomethyluridine(34) in tRNA(Leu) + S-adenosyl-L-methionine = 5-carboxymethylaminomethyl-2'-O-methyluridine(34) in tRNA(Leu) + S-adenosyl-L-homocysteine + H(+)</text>
        <dbReference type="Rhea" id="RHEA:43088"/>
        <dbReference type="Rhea" id="RHEA-COMP:10333"/>
        <dbReference type="Rhea" id="RHEA-COMP:10334"/>
        <dbReference type="ChEBI" id="CHEBI:15378"/>
        <dbReference type="ChEBI" id="CHEBI:57856"/>
        <dbReference type="ChEBI" id="CHEBI:59789"/>
        <dbReference type="ChEBI" id="CHEBI:74508"/>
        <dbReference type="ChEBI" id="CHEBI:74511"/>
        <dbReference type="EC" id="2.1.1.207"/>
    </reaction>
</comment>
<name>A0A1H4D5A6_9BACT</name>
<evidence type="ECO:0000256" key="7">
    <source>
        <dbReference type="PIRSR" id="PIRSR029256-1"/>
    </source>
</evidence>
<feature type="domain" description="tRNA/rRNA methyltransferase SpoU type" evidence="8">
    <location>
        <begin position="7"/>
        <end position="147"/>
    </location>
</feature>
<keyword evidence="4 6" id="KW-0949">S-adenosyl-L-methionine</keyword>
<dbReference type="InterPro" id="IPR029028">
    <property type="entry name" value="Alpha/beta_knot_MTases"/>
</dbReference>
<evidence type="ECO:0000256" key="2">
    <source>
        <dbReference type="ARBA" id="ARBA00022603"/>
    </source>
</evidence>
<dbReference type="SUPFAM" id="SSF75217">
    <property type="entry name" value="alpha/beta knot"/>
    <property type="match status" value="1"/>
</dbReference>
<dbReference type="InterPro" id="IPR016914">
    <property type="entry name" value="TrmL"/>
</dbReference>
<dbReference type="Gene3D" id="3.40.1280.10">
    <property type="match status" value="1"/>
</dbReference>
<organism evidence="9 10">
    <name type="scientific">Desulfuromusa kysingii</name>
    <dbReference type="NCBI Taxonomy" id="37625"/>
    <lineage>
        <taxon>Bacteria</taxon>
        <taxon>Pseudomonadati</taxon>
        <taxon>Thermodesulfobacteriota</taxon>
        <taxon>Desulfuromonadia</taxon>
        <taxon>Desulfuromonadales</taxon>
        <taxon>Geopsychrobacteraceae</taxon>
        <taxon>Desulfuromusa</taxon>
    </lineage>
</organism>
<evidence type="ECO:0000256" key="1">
    <source>
        <dbReference type="ARBA" id="ARBA00022490"/>
    </source>
</evidence>
<dbReference type="AlphaFoldDB" id="A0A1H4D5A6"/>
<dbReference type="PIRSF" id="PIRSF029256">
    <property type="entry name" value="SpoU_TrmH_prd"/>
    <property type="match status" value="1"/>
</dbReference>
<dbReference type="InterPro" id="IPR029026">
    <property type="entry name" value="tRNA_m1G_MTases_N"/>
</dbReference>
<dbReference type="GO" id="GO:0005737">
    <property type="term" value="C:cytoplasm"/>
    <property type="evidence" value="ECO:0007669"/>
    <property type="project" value="UniProtKB-SubCell"/>
</dbReference>
<evidence type="ECO:0000313" key="10">
    <source>
        <dbReference type="Proteomes" id="UP000199409"/>
    </source>
</evidence>
<dbReference type="Proteomes" id="UP000199409">
    <property type="component" value="Unassembled WGS sequence"/>
</dbReference>
<comment type="catalytic activity">
    <reaction evidence="6">
        <text>cytidine(34) in tRNA + S-adenosyl-L-methionine = 2'-O-methylcytidine(34) in tRNA + S-adenosyl-L-homocysteine + H(+)</text>
        <dbReference type="Rhea" id="RHEA:43084"/>
        <dbReference type="Rhea" id="RHEA-COMP:10331"/>
        <dbReference type="Rhea" id="RHEA-COMP:10332"/>
        <dbReference type="ChEBI" id="CHEBI:15378"/>
        <dbReference type="ChEBI" id="CHEBI:57856"/>
        <dbReference type="ChEBI" id="CHEBI:59789"/>
        <dbReference type="ChEBI" id="CHEBI:74495"/>
        <dbReference type="ChEBI" id="CHEBI:82748"/>
        <dbReference type="EC" id="2.1.1.207"/>
    </reaction>
</comment>
<dbReference type="InterPro" id="IPR001537">
    <property type="entry name" value="SpoU_MeTrfase"/>
</dbReference>
<dbReference type="RefSeq" id="WP_092349987.1">
    <property type="nucleotide sequence ID" value="NZ_FNQN01000009.1"/>
</dbReference>
<keyword evidence="5 6" id="KW-0819">tRNA processing</keyword>
<dbReference type="CDD" id="cd18094">
    <property type="entry name" value="SpoU-like_TrmL"/>
    <property type="match status" value="1"/>
</dbReference>
<evidence type="ECO:0000259" key="8">
    <source>
        <dbReference type="Pfam" id="PF00588"/>
    </source>
</evidence>
<keyword evidence="3 6" id="KW-0808">Transferase</keyword>
<comment type="subcellular location">
    <subcellularLocation>
        <location evidence="6">Cytoplasm</location>
    </subcellularLocation>
</comment>
<dbReference type="GO" id="GO:0003723">
    <property type="term" value="F:RNA binding"/>
    <property type="evidence" value="ECO:0007669"/>
    <property type="project" value="InterPro"/>
</dbReference>
<dbReference type="Pfam" id="PF00588">
    <property type="entry name" value="SpoU_methylase"/>
    <property type="match status" value="1"/>
</dbReference>
<comment type="caution">
    <text evidence="6">Lacks conserved residue(s) required for the propagation of feature annotation.</text>
</comment>
<comment type="function">
    <text evidence="6">Could methylate the ribose at the nucleotide 34 wobble position in tRNA.</text>
</comment>
<evidence type="ECO:0000256" key="5">
    <source>
        <dbReference type="ARBA" id="ARBA00022694"/>
    </source>
</evidence>
<dbReference type="GO" id="GO:0002130">
    <property type="term" value="P:wobble position ribose methylation"/>
    <property type="evidence" value="ECO:0007669"/>
    <property type="project" value="TreeGrafter"/>
</dbReference>
<keyword evidence="10" id="KW-1185">Reference proteome</keyword>
<evidence type="ECO:0000256" key="4">
    <source>
        <dbReference type="ARBA" id="ARBA00022691"/>
    </source>
</evidence>
<feature type="binding site" evidence="6 7">
    <location>
        <position position="126"/>
    </location>
    <ligand>
        <name>S-adenosyl-L-methionine</name>
        <dbReference type="ChEBI" id="CHEBI:59789"/>
    </ligand>
</feature>
<dbReference type="FunFam" id="3.40.1280.10:FF:000002">
    <property type="entry name" value="Peptidylprolyl isomerase"/>
    <property type="match status" value="1"/>
</dbReference>
<dbReference type="GO" id="GO:0141102">
    <property type="term" value="F:tRNA (5-carboxymethylaminomethyluridine(34)-2'-O)-methyltransferase activity"/>
    <property type="evidence" value="ECO:0007669"/>
    <property type="project" value="RHEA"/>
</dbReference>
<dbReference type="STRING" id="37625.SAMN05660420_02849"/>
<dbReference type="EMBL" id="FNQN01000009">
    <property type="protein sequence ID" value="SEA68013.1"/>
    <property type="molecule type" value="Genomic_DNA"/>
</dbReference>
<feature type="binding site" evidence="6 7">
    <location>
        <position position="135"/>
    </location>
    <ligand>
        <name>S-adenosyl-L-methionine</name>
        <dbReference type="ChEBI" id="CHEBI:59789"/>
    </ligand>
</feature>
<sequence length="158" mass="17800">MKIKDPFHIVLIEPEIPPNTGNIGRLCAATGAHLHLVGKLGFSLDDKHMKRAGLDYWPAVKLHLWNSLQHLQQEYPQGRFWYTSKKAQKTYIDADFNCGDFLVFGKETLGLPEELLQSEVDHAILIPILKPAVRSLNLANSASIILYEALRQTGQLDI</sequence>
<dbReference type="GO" id="GO:0141098">
    <property type="term" value="F:tRNA (cytidine(34)-2'-O)-methyltransferase activity"/>
    <property type="evidence" value="ECO:0007669"/>
    <property type="project" value="RHEA"/>
</dbReference>
<keyword evidence="1 6" id="KW-0963">Cytoplasm</keyword>
<proteinExistence type="inferred from homology"/>
<comment type="similarity">
    <text evidence="6">Belongs to the class IV-like SAM-binding methyltransferase superfamily. RNA methyltransferase TrmH family. TrmL subfamily.</text>
</comment>
<evidence type="ECO:0000256" key="3">
    <source>
        <dbReference type="ARBA" id="ARBA00022679"/>
    </source>
</evidence>
<dbReference type="PANTHER" id="PTHR42971">
    <property type="entry name" value="TRNA (CYTIDINE(34)-2'-O)-METHYLTRANSFERASE"/>
    <property type="match status" value="1"/>
</dbReference>
<dbReference type="HAMAP" id="MF_01885">
    <property type="entry name" value="tRNA_methyltr_TrmL"/>
    <property type="match status" value="1"/>
</dbReference>